<dbReference type="Pfam" id="PF12009">
    <property type="entry name" value="Telomerase_RBD"/>
    <property type="match status" value="1"/>
</dbReference>
<protein>
    <recommendedName>
        <fullName evidence="3 13">Telomerase reverse transcriptase</fullName>
        <ecNumber evidence="2 13">2.7.7.49</ecNumber>
    </recommendedName>
    <alternativeName>
        <fullName evidence="13">Telomerase catalytic subunit</fullName>
    </alternativeName>
</protein>
<dbReference type="GO" id="GO:0003720">
    <property type="term" value="F:telomerase activity"/>
    <property type="evidence" value="ECO:0007669"/>
    <property type="project" value="InterPro"/>
</dbReference>
<comment type="similarity">
    <text evidence="1 13">Belongs to the reverse transcriptase family. Telomerase subfamily.</text>
</comment>
<proteinExistence type="inferred from homology"/>
<keyword evidence="17" id="KW-1185">Reference proteome</keyword>
<evidence type="ECO:0000256" key="12">
    <source>
        <dbReference type="ARBA" id="ARBA00048173"/>
    </source>
</evidence>
<evidence type="ECO:0000256" key="5">
    <source>
        <dbReference type="ARBA" id="ARBA00022679"/>
    </source>
</evidence>
<dbReference type="CDD" id="cd01648">
    <property type="entry name" value="TERT"/>
    <property type="match status" value="1"/>
</dbReference>
<evidence type="ECO:0000256" key="4">
    <source>
        <dbReference type="ARBA" id="ARBA00022454"/>
    </source>
</evidence>
<reference evidence="16" key="1">
    <citation type="submission" date="2019-07" db="EMBL/GenBank/DDBJ databases">
        <title>Hyphodiscus hymeniophilus genome sequencing and assembly.</title>
        <authorList>
            <person name="Kramer G."/>
            <person name="Nodwell J."/>
        </authorList>
    </citation>
    <scope>NUCLEOTIDE SEQUENCE</scope>
    <source>
        <strain evidence="16">ATCC 34498</strain>
    </source>
</reference>
<dbReference type="FunFam" id="1.10.132.70:FF:000004">
    <property type="entry name" value="Telomerase reverse transcriptase"/>
    <property type="match status" value="1"/>
</dbReference>
<dbReference type="OrthoDB" id="289721at2759"/>
<dbReference type="Gene3D" id="1.10.132.70">
    <property type="match status" value="1"/>
</dbReference>
<dbReference type="GO" id="GO:0046872">
    <property type="term" value="F:metal ion binding"/>
    <property type="evidence" value="ECO:0007669"/>
    <property type="project" value="UniProtKB-KW"/>
</dbReference>
<dbReference type="InterPro" id="IPR049139">
    <property type="entry name" value="TERT_C"/>
</dbReference>
<dbReference type="Pfam" id="PF21399">
    <property type="entry name" value="TERT_C"/>
    <property type="match status" value="1"/>
</dbReference>
<dbReference type="SMART" id="SM00975">
    <property type="entry name" value="Telomerase_RBD"/>
    <property type="match status" value="1"/>
</dbReference>
<evidence type="ECO:0000256" key="11">
    <source>
        <dbReference type="ARBA" id="ARBA00023242"/>
    </source>
</evidence>
<dbReference type="PRINTS" id="PR01365">
    <property type="entry name" value="TELOMERASERT"/>
</dbReference>
<sequence length="1143" mass="129519">MVGKRKRIKHGVESEQKRQRISSKSHIKDPIVKHAVLAQCYPQVFTLREYLLYKLPATSKIRRKRILNIGGKQNAGDGKDCTALSTFLDNTLVGLLNSNEVPLQERIQHWTSFSQRLDTSDATFANLSGTGNFSQSEIVDFVIWITLSKAITPNGRPQHLLCQGFRKDVSARSVCRDEMATSSIPGVISTYPNDHVAAMKASPWAEVLALMGREGERMMIDLILDCGIFVPIESGRGSYHQLSGQPLGDIQPLLVFNGPSSYQKFKAKAKARSPMTTVHSPACITFVRNRMLYARAALNAQGKVRFGLRHIHVFNRFPYNNLLDISQKDQSAQPNTIHVMLYIFPRQFGLHNVFTGDVDSKETVQPFKDYTLREDEIHAKFPTEATVKIPKRLRGKATELVQKMQIQHSRCPYKILLNYYCPAFQEDPSRTMMNPQPEQLSTCTSTALKTQKSISANSETSLSPDSTTLLPRKPSMMDCATSIANVSAFCRATLHELIPREFWGTGRVQMQNKAIFDSNVDRFVKIRRFETLSLHEVSQGIKIGSIDWLGPPKPTHQPLSQSDLNKRKEIFHEFLYYVFDSILIPVIRANFYVTESNIHRYRVFFFRHDVWHSLAEPAIASLKITMFGEIQREKAQNLLDSRTLGFSQVRLLPKQTGVRPIMNLRRRALKKGTNVLGPSINSVLAPVYNALSFETKSNPHRLGSTLFSVGDLYTKLTAFKSSLQGSQKPLYFAKLDVQSAFDTIPQRAVLQLMASIPSDSEYRISKHVEIKPGDGWREGNGNAKPIRKWIALAKDSEDFQRFDENLESELAVGRKNTIFVENVVNQFRETDDLLTLLAEHVEHNMVKIGKKFYRQKEGIPQGSVLSSLLCNYFYADLEARHLQFLQSGNSLLLRLIDDFLLITTEQSHAKKFLQVMHDGLPAYGVRVNPDKTLVNFETVINGKKVERLVGNNSFPYCGTFINTKSLDITKDRERRKDMAIGDSLTVEFSRVPGKAFHRKILNTFKIQAHAMFLDTSHNSLHTVLSNIYSAFIETATKLYTYNRCLPVGKQPGTGLVTKTISDLVELAFVLMKSKGRNRKNLGYQCVVKKVQVEWLAMHAFRTVMVKKQSKFAPVISWLDDKIESLKLREGQMVARMKGVVSVP</sequence>
<dbReference type="PROSITE" id="PS50878">
    <property type="entry name" value="RT_POL"/>
    <property type="match status" value="1"/>
</dbReference>
<comment type="catalytic activity">
    <reaction evidence="12 13">
        <text>DNA(n) + a 2'-deoxyribonucleoside 5'-triphosphate = DNA(n+1) + diphosphate</text>
        <dbReference type="Rhea" id="RHEA:22508"/>
        <dbReference type="Rhea" id="RHEA-COMP:17339"/>
        <dbReference type="Rhea" id="RHEA-COMP:17340"/>
        <dbReference type="ChEBI" id="CHEBI:33019"/>
        <dbReference type="ChEBI" id="CHEBI:61560"/>
        <dbReference type="ChEBI" id="CHEBI:173112"/>
        <dbReference type="EC" id="2.7.7.49"/>
    </reaction>
</comment>
<dbReference type="GO" id="GO:0070034">
    <property type="term" value="F:telomerase RNA binding"/>
    <property type="evidence" value="ECO:0007669"/>
    <property type="project" value="TreeGrafter"/>
</dbReference>
<keyword evidence="9 13" id="KW-0779">Telomere</keyword>
<dbReference type="InterPro" id="IPR043502">
    <property type="entry name" value="DNA/RNA_pol_sf"/>
</dbReference>
<keyword evidence="8 13" id="KW-0460">Magnesium</keyword>
<dbReference type="SUPFAM" id="SSF56672">
    <property type="entry name" value="DNA/RNA polymerases"/>
    <property type="match status" value="1"/>
</dbReference>
<keyword evidence="7 13" id="KW-0479">Metal-binding</keyword>
<dbReference type="InterPro" id="IPR000477">
    <property type="entry name" value="RT_dom"/>
</dbReference>
<evidence type="ECO:0000313" key="17">
    <source>
        <dbReference type="Proteomes" id="UP000785200"/>
    </source>
</evidence>
<dbReference type="Pfam" id="PF00078">
    <property type="entry name" value="RVT_1"/>
    <property type="match status" value="1"/>
</dbReference>
<dbReference type="Gene3D" id="1.10.357.90">
    <property type="match status" value="1"/>
</dbReference>
<dbReference type="Gene3D" id="3.30.70.2630">
    <property type="match status" value="1"/>
</dbReference>
<feature type="domain" description="Reverse transcriptase" evidence="15">
    <location>
        <begin position="633"/>
        <end position="961"/>
    </location>
</feature>
<keyword evidence="11 13" id="KW-0539">Nucleus</keyword>
<dbReference type="InterPro" id="IPR021891">
    <property type="entry name" value="Telomerase_RBD"/>
</dbReference>
<comment type="function">
    <text evidence="13">Telomerase is a ribonucleoprotein enzyme essential for the replication of chromosome termini in most eukaryotes. It elongates telomeres. It is a reverse transcriptase that adds simple sequence repeats to chromosome ends by copying a template sequence within the RNA component of the enzyme.</text>
</comment>
<evidence type="ECO:0000256" key="13">
    <source>
        <dbReference type="RuleBase" id="RU365061"/>
    </source>
</evidence>
<evidence type="ECO:0000256" key="9">
    <source>
        <dbReference type="ARBA" id="ARBA00022895"/>
    </source>
</evidence>
<keyword evidence="10 13" id="KW-0695">RNA-directed DNA polymerase</keyword>
<evidence type="ECO:0000256" key="2">
    <source>
        <dbReference type="ARBA" id="ARBA00012493"/>
    </source>
</evidence>
<dbReference type="EC" id="2.7.7.49" evidence="2 13"/>
<dbReference type="GO" id="GO:0042162">
    <property type="term" value="F:telomeric DNA binding"/>
    <property type="evidence" value="ECO:0007669"/>
    <property type="project" value="TreeGrafter"/>
</dbReference>
<dbReference type="AlphaFoldDB" id="A0A9P6VNG2"/>
<evidence type="ECO:0000256" key="7">
    <source>
        <dbReference type="ARBA" id="ARBA00022723"/>
    </source>
</evidence>
<dbReference type="PANTHER" id="PTHR12066">
    <property type="entry name" value="TELOMERASE REVERSE TRANSCRIPTASE"/>
    <property type="match status" value="1"/>
</dbReference>
<evidence type="ECO:0000313" key="16">
    <source>
        <dbReference type="EMBL" id="KAG0650734.1"/>
    </source>
</evidence>
<accession>A0A9P6VNG2</accession>
<comment type="caution">
    <text evidence="16">The sequence shown here is derived from an EMBL/GenBank/DDBJ whole genome shotgun (WGS) entry which is preliminary data.</text>
</comment>
<keyword evidence="4 13" id="KW-0158">Chromosome</keyword>
<dbReference type="GO" id="GO:0007004">
    <property type="term" value="P:telomere maintenance via telomerase"/>
    <property type="evidence" value="ECO:0007669"/>
    <property type="project" value="TreeGrafter"/>
</dbReference>
<dbReference type="GO" id="GO:0000333">
    <property type="term" value="C:telomerase catalytic core complex"/>
    <property type="evidence" value="ECO:0007669"/>
    <property type="project" value="TreeGrafter"/>
</dbReference>
<dbReference type="Proteomes" id="UP000785200">
    <property type="component" value="Unassembled WGS sequence"/>
</dbReference>
<comment type="subcellular location">
    <subcellularLocation>
        <location evidence="13">Nucleus</location>
    </subcellularLocation>
    <subcellularLocation>
        <location evidence="13">Chromosome</location>
        <location evidence="13">Telomere</location>
    </subcellularLocation>
</comment>
<keyword evidence="6 13" id="KW-0548">Nucleotidyltransferase</keyword>
<dbReference type="PANTHER" id="PTHR12066:SF0">
    <property type="entry name" value="TELOMERASE REVERSE TRANSCRIPTASE"/>
    <property type="match status" value="1"/>
</dbReference>
<evidence type="ECO:0000256" key="1">
    <source>
        <dbReference type="ARBA" id="ARBA00008001"/>
    </source>
</evidence>
<evidence type="ECO:0000259" key="15">
    <source>
        <dbReference type="PROSITE" id="PS50878"/>
    </source>
</evidence>
<dbReference type="EMBL" id="VNKQ01000005">
    <property type="protein sequence ID" value="KAG0650734.1"/>
    <property type="molecule type" value="Genomic_DNA"/>
</dbReference>
<evidence type="ECO:0000256" key="14">
    <source>
        <dbReference type="SAM" id="MobiDB-lite"/>
    </source>
</evidence>
<evidence type="ECO:0000256" key="3">
    <source>
        <dbReference type="ARBA" id="ARBA00016182"/>
    </source>
</evidence>
<organism evidence="16 17">
    <name type="scientific">Hyphodiscus hymeniophilus</name>
    <dbReference type="NCBI Taxonomy" id="353542"/>
    <lineage>
        <taxon>Eukaryota</taxon>
        <taxon>Fungi</taxon>
        <taxon>Dikarya</taxon>
        <taxon>Ascomycota</taxon>
        <taxon>Pezizomycotina</taxon>
        <taxon>Leotiomycetes</taxon>
        <taxon>Helotiales</taxon>
        <taxon>Hyphodiscaceae</taxon>
        <taxon>Hyphodiscus</taxon>
    </lineage>
</organism>
<name>A0A9P6VNG2_9HELO</name>
<feature type="region of interest" description="Disordered" evidence="14">
    <location>
        <begin position="1"/>
        <end position="25"/>
    </location>
</feature>
<evidence type="ECO:0000256" key="6">
    <source>
        <dbReference type="ARBA" id="ARBA00022695"/>
    </source>
</evidence>
<gene>
    <name evidence="16" type="ORF">D0Z07_2783</name>
</gene>
<keyword evidence="5 13" id="KW-0808">Transferase</keyword>
<dbReference type="InterPro" id="IPR003545">
    <property type="entry name" value="Telomerase_RT"/>
</dbReference>
<dbReference type="GO" id="GO:0000781">
    <property type="term" value="C:chromosome, telomeric region"/>
    <property type="evidence" value="ECO:0007669"/>
    <property type="project" value="UniProtKB-SubCell"/>
</dbReference>
<evidence type="ECO:0000256" key="10">
    <source>
        <dbReference type="ARBA" id="ARBA00022918"/>
    </source>
</evidence>
<evidence type="ECO:0000256" key="8">
    <source>
        <dbReference type="ARBA" id="ARBA00022842"/>
    </source>
</evidence>